<gene>
    <name evidence="3" type="ORF">AHMF7616_01987</name>
</gene>
<dbReference type="SUPFAM" id="SSF48317">
    <property type="entry name" value="Acid phosphatase/Vanadium-dependent haloperoxidase"/>
    <property type="match status" value="1"/>
</dbReference>
<evidence type="ECO:0000313" key="3">
    <source>
        <dbReference type="EMBL" id="RDC63384.1"/>
    </source>
</evidence>
<feature type="transmembrane region" description="Helical" evidence="1">
    <location>
        <begin position="107"/>
        <end position="130"/>
    </location>
</feature>
<comment type="caution">
    <text evidence="3">The sequence shown here is derived from an EMBL/GenBank/DDBJ whole genome shotgun (WGS) entry which is preliminary data.</text>
</comment>
<proteinExistence type="predicted"/>
<dbReference type="CDD" id="cd03392">
    <property type="entry name" value="PAP2_like_2"/>
    <property type="match status" value="1"/>
</dbReference>
<keyword evidence="1" id="KW-0472">Membrane</keyword>
<dbReference type="Pfam" id="PF01569">
    <property type="entry name" value="PAP2"/>
    <property type="match status" value="1"/>
</dbReference>
<dbReference type="AlphaFoldDB" id="A0A369QF99"/>
<dbReference type="PANTHER" id="PTHR14969">
    <property type="entry name" value="SPHINGOSINE-1-PHOSPHATE PHOSPHOHYDROLASE"/>
    <property type="match status" value="1"/>
</dbReference>
<dbReference type="SMART" id="SM00014">
    <property type="entry name" value="acidPPc"/>
    <property type="match status" value="1"/>
</dbReference>
<feature type="transmembrane region" description="Helical" evidence="1">
    <location>
        <begin position="168"/>
        <end position="189"/>
    </location>
</feature>
<dbReference type="Proteomes" id="UP000253919">
    <property type="component" value="Unassembled WGS sequence"/>
</dbReference>
<dbReference type="PANTHER" id="PTHR14969:SF13">
    <property type="entry name" value="AT30094P"/>
    <property type="match status" value="1"/>
</dbReference>
<organism evidence="3 4">
    <name type="scientific">Adhaeribacter pallidiroseus</name>
    <dbReference type="NCBI Taxonomy" id="2072847"/>
    <lineage>
        <taxon>Bacteria</taxon>
        <taxon>Pseudomonadati</taxon>
        <taxon>Bacteroidota</taxon>
        <taxon>Cytophagia</taxon>
        <taxon>Cytophagales</taxon>
        <taxon>Hymenobacteraceae</taxon>
        <taxon>Adhaeribacter</taxon>
    </lineage>
</organism>
<evidence type="ECO:0000313" key="4">
    <source>
        <dbReference type="Proteomes" id="UP000253919"/>
    </source>
</evidence>
<keyword evidence="4" id="KW-1185">Reference proteome</keyword>
<dbReference type="EC" id="3.6.1.27" evidence="3"/>
<reference evidence="3 4" key="1">
    <citation type="submission" date="2018-04" db="EMBL/GenBank/DDBJ databases">
        <title>Adhaeribacter sp. HMF7616 genome sequencing and assembly.</title>
        <authorList>
            <person name="Kang H."/>
            <person name="Kang J."/>
            <person name="Cha I."/>
            <person name="Kim H."/>
            <person name="Joh K."/>
        </authorList>
    </citation>
    <scope>NUCLEOTIDE SEQUENCE [LARGE SCALE GENOMIC DNA]</scope>
    <source>
        <strain evidence="3 4">HMF7616</strain>
    </source>
</reference>
<keyword evidence="3" id="KW-0378">Hydrolase</keyword>
<dbReference type="EMBL" id="QASA01000001">
    <property type="protein sequence ID" value="RDC63384.1"/>
    <property type="molecule type" value="Genomic_DNA"/>
</dbReference>
<feature type="transmembrane region" description="Helical" evidence="1">
    <location>
        <begin position="67"/>
        <end position="87"/>
    </location>
</feature>
<evidence type="ECO:0000259" key="2">
    <source>
        <dbReference type="SMART" id="SM00014"/>
    </source>
</evidence>
<keyword evidence="1" id="KW-0812">Transmembrane</keyword>
<dbReference type="GO" id="GO:0050380">
    <property type="term" value="F:undecaprenyl-diphosphatase activity"/>
    <property type="evidence" value="ECO:0007669"/>
    <property type="project" value="UniProtKB-EC"/>
</dbReference>
<keyword evidence="1" id="KW-1133">Transmembrane helix</keyword>
<dbReference type="Gene3D" id="1.20.144.10">
    <property type="entry name" value="Phosphatidic acid phosphatase type 2/haloperoxidase"/>
    <property type="match status" value="2"/>
</dbReference>
<feature type="transmembrane region" description="Helical" evidence="1">
    <location>
        <begin position="142"/>
        <end position="162"/>
    </location>
</feature>
<evidence type="ECO:0000256" key="1">
    <source>
        <dbReference type="SAM" id="Phobius"/>
    </source>
</evidence>
<name>A0A369QF99_9BACT</name>
<dbReference type="InterPro" id="IPR036938">
    <property type="entry name" value="PAP2/HPO_sf"/>
</dbReference>
<protein>
    <submittedName>
        <fullName evidence="3">Undecaprenyl-diphosphate phosphatase</fullName>
        <ecNumber evidence="3">3.6.1.27</ecNumber>
    </submittedName>
</protein>
<accession>A0A369QF99</accession>
<feature type="transmembrane region" description="Helical" evidence="1">
    <location>
        <begin position="38"/>
        <end position="60"/>
    </location>
</feature>
<feature type="domain" description="Phosphatidic acid phosphatase type 2/haloperoxidase" evidence="2">
    <location>
        <begin position="68"/>
        <end position="183"/>
    </location>
</feature>
<dbReference type="InterPro" id="IPR000326">
    <property type="entry name" value="PAP2/HPO"/>
</dbReference>
<sequence>MLSELAEHVVNSDQLKRVDMEVSGAFFNIRNPLLSQCLFYLTKLGSIYGISTITIIAGVVLISRKRIIQLIGLFISVLGSGITMHYSKVYFHRERPLNIAYYIPENSFSFPSGHSTSIMAVLGILCYFIFLDIKKRPLRNVLITLGLSCIFLVGFSRIYLGVHFLTDVTAGFLLGFLWVLLGIGFMEYLTLKQLQRANKLVVD</sequence>